<accession>A0A8C0CB18</accession>
<name>A0A8C0CB18_BALMU</name>
<feature type="domain" description="RING-type" evidence="5">
    <location>
        <begin position="28"/>
        <end position="60"/>
    </location>
</feature>
<dbReference type="SMART" id="SM00184">
    <property type="entry name" value="RING"/>
    <property type="match status" value="1"/>
</dbReference>
<dbReference type="Pfam" id="PF13765">
    <property type="entry name" value="PRY"/>
    <property type="match status" value="1"/>
</dbReference>
<evidence type="ECO:0008006" key="9">
    <source>
        <dbReference type="Google" id="ProtNLM"/>
    </source>
</evidence>
<keyword evidence="1" id="KW-0479">Metal-binding</keyword>
<keyword evidence="3" id="KW-0862">Zinc</keyword>
<dbReference type="InterPro" id="IPR043136">
    <property type="entry name" value="B30.2/SPRY_sf"/>
</dbReference>
<dbReference type="PROSITE" id="PS50119">
    <property type="entry name" value="ZF_BBOX"/>
    <property type="match status" value="1"/>
</dbReference>
<evidence type="ECO:0000256" key="1">
    <source>
        <dbReference type="ARBA" id="ARBA00022723"/>
    </source>
</evidence>
<dbReference type="PROSITE" id="PS50089">
    <property type="entry name" value="ZF_RING_2"/>
    <property type="match status" value="1"/>
</dbReference>
<evidence type="ECO:0000259" key="7">
    <source>
        <dbReference type="PROSITE" id="PS50188"/>
    </source>
</evidence>
<dbReference type="PRINTS" id="PR01407">
    <property type="entry name" value="BUTYPHLNCDUF"/>
</dbReference>
<evidence type="ECO:0000256" key="2">
    <source>
        <dbReference type="ARBA" id="ARBA00022771"/>
    </source>
</evidence>
<dbReference type="InterPro" id="IPR017907">
    <property type="entry name" value="Znf_RING_CS"/>
</dbReference>
<keyword evidence="2 4" id="KW-0863">Zinc-finger</keyword>
<dbReference type="SUPFAM" id="SSF57850">
    <property type="entry name" value="RING/U-box"/>
    <property type="match status" value="1"/>
</dbReference>
<dbReference type="SMART" id="SM00449">
    <property type="entry name" value="SPRY"/>
    <property type="match status" value="1"/>
</dbReference>
<dbReference type="PROSITE" id="PS50188">
    <property type="entry name" value="B302_SPRY"/>
    <property type="match status" value="1"/>
</dbReference>
<dbReference type="SUPFAM" id="SSF49899">
    <property type="entry name" value="Concanavalin A-like lectins/glucanases"/>
    <property type="match status" value="1"/>
</dbReference>
<dbReference type="InterPro" id="IPR013083">
    <property type="entry name" value="Znf_RING/FYVE/PHD"/>
</dbReference>
<dbReference type="Pfam" id="PF00622">
    <property type="entry name" value="SPRY"/>
    <property type="match status" value="1"/>
</dbReference>
<dbReference type="InterPro" id="IPR000315">
    <property type="entry name" value="Znf_B-box"/>
</dbReference>
<sequence length="461" mass="51081">SFNQILLETGSPMAAAAALAGLQPEANCSICLEGLRDPVTMECGHNFCRFCIQFPCPVCRHQCQERPVRSNTQLGRMIQAARRSEEPRLCELHRQVLSLFCEEHVEVLCPLCARTPEHQGHLVRPVGEAAADHRQRLGAHVEPLKRRVADAHSLVAAQDRQLPELRELVPRQRLDLASELRQLSRSVDREQEAVVARLVQEEQDIQEQLGVNITAFSDHICELRGLLQEVTERSVLPGARLLSGIGGVLGRCERLKCPDVYSFQLRREGCSLPPQPSALQKIIQKFREDVTLDPETAHPNLLVSEDRKSVTFARSRQLFPPRAQTFCTEPAVLGSLGFASGRRYWEGRVGGAAWAVGVCADSASRTGAGRLEGQRRLWTLGLRGGDCEARGPGGAVPLELKEESGGIGVYLDCELGAISFYSWKDRSHIHSFTDKFSEILKSYFSLSDLRVLTTAPPGKFP</sequence>
<dbReference type="Gene3D" id="3.30.160.60">
    <property type="entry name" value="Classic Zinc Finger"/>
    <property type="match status" value="1"/>
</dbReference>
<dbReference type="AlphaFoldDB" id="A0A8C0CB18"/>
<dbReference type="InterPro" id="IPR001841">
    <property type="entry name" value="Znf_RING"/>
</dbReference>
<feature type="domain" description="B box-type" evidence="6">
    <location>
        <begin position="85"/>
        <end position="126"/>
    </location>
</feature>
<dbReference type="PROSITE" id="PS00518">
    <property type="entry name" value="ZF_RING_1"/>
    <property type="match status" value="1"/>
</dbReference>
<evidence type="ECO:0000313" key="8">
    <source>
        <dbReference type="Ensembl" id="ENSBMSP00010002314.1"/>
    </source>
</evidence>
<dbReference type="InterPro" id="IPR003879">
    <property type="entry name" value="Butyrophylin_SPRY"/>
</dbReference>
<dbReference type="InterPro" id="IPR013320">
    <property type="entry name" value="ConA-like_dom_sf"/>
</dbReference>
<dbReference type="InterPro" id="IPR006574">
    <property type="entry name" value="PRY"/>
</dbReference>
<dbReference type="FunFam" id="2.60.120.920:FF:000004">
    <property type="entry name" value="Butyrophilin subfamily 1 member A1"/>
    <property type="match status" value="1"/>
</dbReference>
<evidence type="ECO:0000256" key="4">
    <source>
        <dbReference type="PROSITE-ProRule" id="PRU00024"/>
    </source>
</evidence>
<proteinExistence type="predicted"/>
<dbReference type="Pfam" id="PF00643">
    <property type="entry name" value="zf-B_box"/>
    <property type="match status" value="1"/>
</dbReference>
<dbReference type="Ensembl" id="ENSBMST00010002558.1">
    <property type="protein sequence ID" value="ENSBMSP00010002314.1"/>
    <property type="gene ID" value="ENSBMSG00010001734.1"/>
</dbReference>
<dbReference type="InterPro" id="IPR001870">
    <property type="entry name" value="B30.2/SPRY"/>
</dbReference>
<dbReference type="SMART" id="SM00589">
    <property type="entry name" value="PRY"/>
    <property type="match status" value="1"/>
</dbReference>
<dbReference type="SMART" id="SM00336">
    <property type="entry name" value="BBOX"/>
    <property type="match status" value="1"/>
</dbReference>
<dbReference type="PANTHER" id="PTHR24103">
    <property type="entry name" value="E3 UBIQUITIN-PROTEIN LIGASE TRIM"/>
    <property type="match status" value="1"/>
</dbReference>
<dbReference type="InterPro" id="IPR027370">
    <property type="entry name" value="Znf-RING_euk"/>
</dbReference>
<evidence type="ECO:0000256" key="3">
    <source>
        <dbReference type="ARBA" id="ARBA00022833"/>
    </source>
</evidence>
<dbReference type="SUPFAM" id="SSF57845">
    <property type="entry name" value="B-box zinc-binding domain"/>
    <property type="match status" value="1"/>
</dbReference>
<dbReference type="Gene3D" id="2.60.120.920">
    <property type="match status" value="1"/>
</dbReference>
<dbReference type="InterPro" id="IPR050143">
    <property type="entry name" value="TRIM/RBCC"/>
</dbReference>
<dbReference type="Pfam" id="PF13445">
    <property type="entry name" value="zf-RING_UBOX"/>
    <property type="match status" value="1"/>
</dbReference>
<dbReference type="GO" id="GO:0008270">
    <property type="term" value="F:zinc ion binding"/>
    <property type="evidence" value="ECO:0007669"/>
    <property type="project" value="UniProtKB-KW"/>
</dbReference>
<evidence type="ECO:0000259" key="5">
    <source>
        <dbReference type="PROSITE" id="PS50089"/>
    </source>
</evidence>
<protein>
    <recommendedName>
        <fullName evidence="9">Tripartite motif-containing protein 75</fullName>
    </recommendedName>
</protein>
<dbReference type="Gene3D" id="3.30.40.10">
    <property type="entry name" value="Zinc/RING finger domain, C3HC4 (zinc finger)"/>
    <property type="match status" value="1"/>
</dbReference>
<dbReference type="GeneTree" id="ENSGT00940000162839"/>
<feature type="domain" description="B30.2/SPRY" evidence="7">
    <location>
        <begin position="270"/>
        <end position="461"/>
    </location>
</feature>
<dbReference type="OMA" id="DIQQKLC"/>
<reference evidence="8" key="1">
    <citation type="submission" date="2023-09" db="UniProtKB">
        <authorList>
            <consortium name="Ensembl"/>
        </authorList>
    </citation>
    <scope>IDENTIFICATION</scope>
</reference>
<dbReference type="InterPro" id="IPR003877">
    <property type="entry name" value="SPRY_dom"/>
</dbReference>
<evidence type="ECO:0000259" key="6">
    <source>
        <dbReference type="PROSITE" id="PS50119"/>
    </source>
</evidence>
<organism evidence="8">
    <name type="scientific">Balaenoptera musculus</name>
    <name type="common">Blue whale</name>
    <dbReference type="NCBI Taxonomy" id="9771"/>
    <lineage>
        <taxon>Eukaryota</taxon>
        <taxon>Metazoa</taxon>
        <taxon>Chordata</taxon>
        <taxon>Craniata</taxon>
        <taxon>Vertebrata</taxon>
        <taxon>Euteleostomi</taxon>
        <taxon>Mammalia</taxon>
        <taxon>Eutheria</taxon>
        <taxon>Laurasiatheria</taxon>
        <taxon>Artiodactyla</taxon>
        <taxon>Whippomorpha</taxon>
        <taxon>Cetacea</taxon>
        <taxon>Mysticeti</taxon>
        <taxon>Balaenopteridae</taxon>
        <taxon>Balaenoptera</taxon>
    </lineage>
</organism>